<protein>
    <submittedName>
        <fullName evidence="2">Uncharacterized protein</fullName>
    </submittedName>
</protein>
<gene>
    <name evidence="2" type="ORF">AB6A40_008264</name>
</gene>
<feature type="transmembrane region" description="Helical" evidence="1">
    <location>
        <begin position="43"/>
        <end position="66"/>
    </location>
</feature>
<organism evidence="2 3">
    <name type="scientific">Gnathostoma spinigerum</name>
    <dbReference type="NCBI Taxonomy" id="75299"/>
    <lineage>
        <taxon>Eukaryota</taxon>
        <taxon>Metazoa</taxon>
        <taxon>Ecdysozoa</taxon>
        <taxon>Nematoda</taxon>
        <taxon>Chromadorea</taxon>
        <taxon>Rhabditida</taxon>
        <taxon>Spirurina</taxon>
        <taxon>Gnathostomatomorpha</taxon>
        <taxon>Gnathostomatoidea</taxon>
        <taxon>Gnathostomatidae</taxon>
        <taxon>Gnathostoma</taxon>
    </lineage>
</organism>
<dbReference type="Proteomes" id="UP001608902">
    <property type="component" value="Unassembled WGS sequence"/>
</dbReference>
<keyword evidence="1" id="KW-0472">Membrane</keyword>
<feature type="transmembrane region" description="Helical" evidence="1">
    <location>
        <begin position="78"/>
        <end position="97"/>
    </location>
</feature>
<proteinExistence type="predicted"/>
<keyword evidence="1" id="KW-1133">Transmembrane helix</keyword>
<evidence type="ECO:0000256" key="1">
    <source>
        <dbReference type="SAM" id="Phobius"/>
    </source>
</evidence>
<accession>A0ABD6EZ51</accession>
<evidence type="ECO:0000313" key="2">
    <source>
        <dbReference type="EMBL" id="MFH4981555.1"/>
    </source>
</evidence>
<keyword evidence="3" id="KW-1185">Reference proteome</keyword>
<keyword evidence="1" id="KW-0812">Transmembrane</keyword>
<evidence type="ECO:0000313" key="3">
    <source>
        <dbReference type="Proteomes" id="UP001608902"/>
    </source>
</evidence>
<dbReference type="AlphaFoldDB" id="A0ABD6EZ51"/>
<sequence>MPFGITFALLAEVFTYGMIISTFFPSIFNLSKAYRSSQRKMPLSNILVPWFLPSVLSVVALYWALYSPSNIIDRDPRAFYWAICTVYCNILVCFCSSKLDARKSYSFNLTWASTLFYSFSFKKPNYNLKLGELLYL</sequence>
<name>A0ABD6EZ51_9BILA</name>
<reference evidence="2 3" key="1">
    <citation type="submission" date="2024-08" db="EMBL/GenBank/DDBJ databases">
        <title>Gnathostoma spinigerum genome.</title>
        <authorList>
            <person name="Gonzalez-Bertolin B."/>
            <person name="Monzon S."/>
            <person name="Zaballos A."/>
            <person name="Jimenez P."/>
            <person name="Dekumyoy P."/>
            <person name="Varona S."/>
            <person name="Cuesta I."/>
            <person name="Sumanam S."/>
            <person name="Adisakwattana P."/>
            <person name="Gasser R.B."/>
            <person name="Hernandez-Gonzalez A."/>
            <person name="Young N.D."/>
            <person name="Perteguer M.J."/>
        </authorList>
    </citation>
    <scope>NUCLEOTIDE SEQUENCE [LARGE SCALE GENOMIC DNA]</scope>
    <source>
        <strain evidence="2">AL3</strain>
        <tissue evidence="2">Liver</tissue>
    </source>
</reference>
<comment type="caution">
    <text evidence="2">The sequence shown here is derived from an EMBL/GenBank/DDBJ whole genome shotgun (WGS) entry which is preliminary data.</text>
</comment>
<feature type="transmembrane region" description="Helical" evidence="1">
    <location>
        <begin position="6"/>
        <end position="31"/>
    </location>
</feature>
<dbReference type="EMBL" id="JBGFUD010007446">
    <property type="protein sequence ID" value="MFH4981555.1"/>
    <property type="molecule type" value="Genomic_DNA"/>
</dbReference>